<name>A0A1Y0B0X8_9LAMI</name>
<evidence type="ECO:0000313" key="1">
    <source>
        <dbReference type="EMBL" id="ART31105.1"/>
    </source>
</evidence>
<geneLocation type="mitochondrion" evidence="1"/>
<dbReference type="EMBL" id="KY774314">
    <property type="protein sequence ID" value="ART31105.1"/>
    <property type="molecule type" value="Genomic_DNA"/>
</dbReference>
<organism evidence="1">
    <name type="scientific">Utricularia reniformis</name>
    <dbReference type="NCBI Taxonomy" id="192314"/>
    <lineage>
        <taxon>Eukaryota</taxon>
        <taxon>Viridiplantae</taxon>
        <taxon>Streptophyta</taxon>
        <taxon>Embryophyta</taxon>
        <taxon>Tracheophyta</taxon>
        <taxon>Spermatophyta</taxon>
        <taxon>Magnoliopsida</taxon>
        <taxon>eudicotyledons</taxon>
        <taxon>Gunneridae</taxon>
        <taxon>Pentapetalae</taxon>
        <taxon>asterids</taxon>
        <taxon>lamiids</taxon>
        <taxon>Lamiales</taxon>
        <taxon>Lentibulariaceae</taxon>
        <taxon>Utricularia</taxon>
    </lineage>
</organism>
<accession>A0A1Y0B0X8</accession>
<protein>
    <submittedName>
        <fullName evidence="1">Uncharacterized protein</fullName>
    </submittedName>
</protein>
<gene>
    <name evidence="1" type="ORF">AEK19_MT0873</name>
</gene>
<reference evidence="1" key="1">
    <citation type="submission" date="2017-03" db="EMBL/GenBank/DDBJ databases">
        <title>The mitochondrial genome of the carnivorous plant Utricularia reniformis (Lentibulariaceae): structure, comparative analysis and evolutionary landmarks.</title>
        <authorList>
            <person name="Silva S.R."/>
            <person name="Alvarenga D.O."/>
            <person name="Michael T.P."/>
            <person name="Miranda V.F.O."/>
            <person name="Varani A.M."/>
        </authorList>
    </citation>
    <scope>NUCLEOTIDE SEQUENCE</scope>
</reference>
<proteinExistence type="predicted"/>
<keyword evidence="1" id="KW-0496">Mitochondrion</keyword>
<sequence length="45" mass="5301">MVPLILFYHSFKSFRFLLQVRGNLSRLTDKGWLIPEPKDCAPRIP</sequence>
<dbReference type="AlphaFoldDB" id="A0A1Y0B0X8"/>